<reference evidence="2" key="1">
    <citation type="journal article" date="2023" name="G3 (Bethesda)">
        <title>A reference genome for the long-term kleptoplast-retaining sea slug Elysia crispata morphotype clarki.</title>
        <authorList>
            <person name="Eastman K.E."/>
            <person name="Pendleton A.L."/>
            <person name="Shaikh M.A."/>
            <person name="Suttiyut T."/>
            <person name="Ogas R."/>
            <person name="Tomko P."/>
            <person name="Gavelis G."/>
            <person name="Widhalm J.R."/>
            <person name="Wisecaver J.H."/>
        </authorList>
    </citation>
    <scope>NUCLEOTIDE SEQUENCE</scope>
    <source>
        <strain evidence="2">ECLA1</strain>
    </source>
</reference>
<keyword evidence="3" id="KW-1185">Reference proteome</keyword>
<accession>A0AAE1DSS3</accession>
<sequence>MFTSPALSETGLESGASSTSDRQPHYPAPRHRICQVALSRIFVAMETQLLDCWNDRKADSVRHEAEEDAVPGMKRKRTLSQA</sequence>
<feature type="region of interest" description="Disordered" evidence="1">
    <location>
        <begin position="1"/>
        <end position="27"/>
    </location>
</feature>
<dbReference type="AlphaFoldDB" id="A0AAE1DSS3"/>
<dbReference type="Proteomes" id="UP001283361">
    <property type="component" value="Unassembled WGS sequence"/>
</dbReference>
<evidence type="ECO:0000256" key="1">
    <source>
        <dbReference type="SAM" id="MobiDB-lite"/>
    </source>
</evidence>
<protein>
    <submittedName>
        <fullName evidence="2">Uncharacterized protein</fullName>
    </submittedName>
</protein>
<feature type="compositionally biased region" description="Basic residues" evidence="1">
    <location>
        <begin position="73"/>
        <end position="82"/>
    </location>
</feature>
<dbReference type="EMBL" id="JAWDGP010002675">
    <property type="protein sequence ID" value="KAK3780960.1"/>
    <property type="molecule type" value="Genomic_DNA"/>
</dbReference>
<evidence type="ECO:0000313" key="2">
    <source>
        <dbReference type="EMBL" id="KAK3780960.1"/>
    </source>
</evidence>
<gene>
    <name evidence="2" type="ORF">RRG08_052108</name>
</gene>
<name>A0AAE1DSS3_9GAST</name>
<comment type="caution">
    <text evidence="2">The sequence shown here is derived from an EMBL/GenBank/DDBJ whole genome shotgun (WGS) entry which is preliminary data.</text>
</comment>
<evidence type="ECO:0000313" key="3">
    <source>
        <dbReference type="Proteomes" id="UP001283361"/>
    </source>
</evidence>
<feature type="region of interest" description="Disordered" evidence="1">
    <location>
        <begin position="57"/>
        <end position="82"/>
    </location>
</feature>
<organism evidence="2 3">
    <name type="scientific">Elysia crispata</name>
    <name type="common">lettuce slug</name>
    <dbReference type="NCBI Taxonomy" id="231223"/>
    <lineage>
        <taxon>Eukaryota</taxon>
        <taxon>Metazoa</taxon>
        <taxon>Spiralia</taxon>
        <taxon>Lophotrochozoa</taxon>
        <taxon>Mollusca</taxon>
        <taxon>Gastropoda</taxon>
        <taxon>Heterobranchia</taxon>
        <taxon>Euthyneura</taxon>
        <taxon>Panpulmonata</taxon>
        <taxon>Sacoglossa</taxon>
        <taxon>Placobranchoidea</taxon>
        <taxon>Plakobranchidae</taxon>
        <taxon>Elysia</taxon>
    </lineage>
</organism>
<proteinExistence type="predicted"/>